<feature type="domain" description="NlpC/P60" evidence="6">
    <location>
        <begin position="108"/>
        <end position="232"/>
    </location>
</feature>
<evidence type="ECO:0000256" key="1">
    <source>
        <dbReference type="ARBA" id="ARBA00007074"/>
    </source>
</evidence>
<dbReference type="PANTHER" id="PTHR47053:SF1">
    <property type="entry name" value="MUREIN DD-ENDOPEPTIDASE MEPH-RELATED"/>
    <property type="match status" value="1"/>
</dbReference>
<feature type="compositionally biased region" description="Low complexity" evidence="5">
    <location>
        <begin position="293"/>
        <end position="316"/>
    </location>
</feature>
<keyword evidence="4" id="KW-0788">Thiol protease</keyword>
<dbReference type="InterPro" id="IPR051202">
    <property type="entry name" value="Peptidase_C40"/>
</dbReference>
<feature type="compositionally biased region" description="Basic and acidic residues" evidence="5">
    <location>
        <begin position="81"/>
        <end position="98"/>
    </location>
</feature>
<dbReference type="InterPro" id="IPR000064">
    <property type="entry name" value="NLP_P60_dom"/>
</dbReference>
<dbReference type="PANTHER" id="PTHR47053">
    <property type="entry name" value="MUREIN DD-ENDOPEPTIDASE MEPH-RELATED"/>
    <property type="match status" value="1"/>
</dbReference>
<feature type="compositionally biased region" description="Basic residues" evidence="5">
    <location>
        <begin position="277"/>
        <end position="287"/>
    </location>
</feature>
<gene>
    <name evidence="7" type="ORF">GCM10010971_01390</name>
</gene>
<keyword evidence="3" id="KW-0378">Hydrolase</keyword>
<feature type="region of interest" description="Disordered" evidence="5">
    <location>
        <begin position="57"/>
        <end position="108"/>
    </location>
</feature>
<comment type="similarity">
    <text evidence="1">Belongs to the peptidase C40 family.</text>
</comment>
<evidence type="ECO:0000259" key="6">
    <source>
        <dbReference type="PROSITE" id="PS51935"/>
    </source>
</evidence>
<dbReference type="SUPFAM" id="SSF54001">
    <property type="entry name" value="Cysteine proteinases"/>
    <property type="match status" value="1"/>
</dbReference>
<comment type="caution">
    <text evidence="7">The sequence shown here is derived from an EMBL/GenBank/DDBJ whole genome shotgun (WGS) entry which is preliminary data.</text>
</comment>
<sequence>MSLLKTLPRASSDGEIRALQHQDTPIQFAPMKCNRLIFALVLGFTFYGAQADDLPATGTSAASEPAASGWLGGSKSSKSSRSADKAAAEKPAPEKSTESADDGAPNPAQPAQQLLLQAMSLIGVKYRWGGKTPESGLDCSGFVRYVFQNALNITLPHNALAMSQSGKDVDRTELKPGDLVFFNTLRRKFSHVGIYLGDNRFVHSPRTGRDIEVANMGESYWTSRFDGARRVTDVSGEAPSLASLLAVAGASRATNQSESAAAAGLSVQDGSGGNCRKVTKGKGKHKHVETVCGKPKSSKGTAASGKTSSKSTGQKAPARSTRKKTH</sequence>
<organism evidence="7 8">
    <name type="scientific">Silvimonas amylolytica</name>
    <dbReference type="NCBI Taxonomy" id="449663"/>
    <lineage>
        <taxon>Bacteria</taxon>
        <taxon>Pseudomonadati</taxon>
        <taxon>Pseudomonadota</taxon>
        <taxon>Betaproteobacteria</taxon>
        <taxon>Neisseriales</taxon>
        <taxon>Chitinibacteraceae</taxon>
        <taxon>Silvimonas</taxon>
    </lineage>
</organism>
<dbReference type="InterPro" id="IPR038765">
    <property type="entry name" value="Papain-like_cys_pep_sf"/>
</dbReference>
<keyword evidence="8" id="KW-1185">Reference proteome</keyword>
<dbReference type="EMBL" id="BMLY01000001">
    <property type="protein sequence ID" value="GGP24320.1"/>
    <property type="molecule type" value="Genomic_DNA"/>
</dbReference>
<protein>
    <recommendedName>
        <fullName evidence="6">NlpC/P60 domain-containing protein</fullName>
    </recommendedName>
</protein>
<keyword evidence="2" id="KW-0645">Protease</keyword>
<proteinExistence type="inferred from homology"/>
<feature type="region of interest" description="Disordered" evidence="5">
    <location>
        <begin position="262"/>
        <end position="326"/>
    </location>
</feature>
<evidence type="ECO:0000256" key="4">
    <source>
        <dbReference type="ARBA" id="ARBA00022807"/>
    </source>
</evidence>
<name>A0ABQ2PFM8_9NEIS</name>
<evidence type="ECO:0000313" key="8">
    <source>
        <dbReference type="Proteomes" id="UP000621859"/>
    </source>
</evidence>
<feature type="compositionally biased region" description="Low complexity" evidence="5">
    <location>
        <begin position="66"/>
        <end position="80"/>
    </location>
</feature>
<dbReference type="PROSITE" id="PS51935">
    <property type="entry name" value="NLPC_P60"/>
    <property type="match status" value="1"/>
</dbReference>
<evidence type="ECO:0000256" key="3">
    <source>
        <dbReference type="ARBA" id="ARBA00022801"/>
    </source>
</evidence>
<evidence type="ECO:0000256" key="2">
    <source>
        <dbReference type="ARBA" id="ARBA00022670"/>
    </source>
</evidence>
<dbReference type="Pfam" id="PF00877">
    <property type="entry name" value="NLPC_P60"/>
    <property type="match status" value="1"/>
</dbReference>
<accession>A0ABQ2PFM8</accession>
<dbReference type="Proteomes" id="UP000621859">
    <property type="component" value="Unassembled WGS sequence"/>
</dbReference>
<dbReference type="Gene3D" id="3.90.1720.10">
    <property type="entry name" value="endopeptidase domain like (from Nostoc punctiforme)"/>
    <property type="match status" value="1"/>
</dbReference>
<evidence type="ECO:0000313" key="7">
    <source>
        <dbReference type="EMBL" id="GGP24320.1"/>
    </source>
</evidence>
<evidence type="ECO:0000256" key="5">
    <source>
        <dbReference type="SAM" id="MobiDB-lite"/>
    </source>
</evidence>
<reference evidence="8" key="1">
    <citation type="journal article" date="2019" name="Int. J. Syst. Evol. Microbiol.">
        <title>The Global Catalogue of Microorganisms (GCM) 10K type strain sequencing project: providing services to taxonomists for standard genome sequencing and annotation.</title>
        <authorList>
            <consortium name="The Broad Institute Genomics Platform"/>
            <consortium name="The Broad Institute Genome Sequencing Center for Infectious Disease"/>
            <person name="Wu L."/>
            <person name="Ma J."/>
        </authorList>
    </citation>
    <scope>NUCLEOTIDE SEQUENCE [LARGE SCALE GENOMIC DNA]</scope>
    <source>
        <strain evidence="8">CGMCC 1.8860</strain>
    </source>
</reference>